<feature type="domain" description="EF-hand" evidence="3">
    <location>
        <begin position="190"/>
        <end position="225"/>
    </location>
</feature>
<dbReference type="EMBL" id="KN847319">
    <property type="protein sequence ID" value="KIW57043.1"/>
    <property type="molecule type" value="Genomic_DNA"/>
</dbReference>
<dbReference type="HOGENOM" id="CLU_093217_0_0_1"/>
<sequence length="227" mass="24398">MLILILLNIIFLCLQFNLPAVYAKCCLADVGGDCGDNSAGTPCCGYNKCNGFCCACPGVTIIREPVELDSTSFTSVITAPSGTIWTCRASHITTWILPPPSSTSKRDAVDPRALSATTTMAAVNGAPMPTLETVTTKVPDYRKMSPHFDGNFNDMFHNLSGGLKVDGASVVSKEEYLGYFDLSNAQAGSQRGQNVLRKFQMHDRNGDGYLTPDEMSLLCDEDGCDEG</sequence>
<dbReference type="InterPro" id="IPR018247">
    <property type="entry name" value="EF_Hand_1_Ca_BS"/>
</dbReference>
<feature type="signal peptide" evidence="2">
    <location>
        <begin position="1"/>
        <end position="23"/>
    </location>
</feature>
<dbReference type="GeneID" id="25327556"/>
<keyword evidence="5" id="KW-1185">Reference proteome</keyword>
<dbReference type="GO" id="GO:0005509">
    <property type="term" value="F:calcium ion binding"/>
    <property type="evidence" value="ECO:0007669"/>
    <property type="project" value="InterPro"/>
</dbReference>
<organism evidence="4 5">
    <name type="scientific">Exophiala xenobiotica</name>
    <dbReference type="NCBI Taxonomy" id="348802"/>
    <lineage>
        <taxon>Eukaryota</taxon>
        <taxon>Fungi</taxon>
        <taxon>Dikarya</taxon>
        <taxon>Ascomycota</taxon>
        <taxon>Pezizomycotina</taxon>
        <taxon>Eurotiomycetes</taxon>
        <taxon>Chaetothyriomycetidae</taxon>
        <taxon>Chaetothyriales</taxon>
        <taxon>Herpotrichiellaceae</taxon>
        <taxon>Exophiala</taxon>
    </lineage>
</organism>
<evidence type="ECO:0000256" key="1">
    <source>
        <dbReference type="ARBA" id="ARBA00022837"/>
    </source>
</evidence>
<gene>
    <name evidence="4" type="ORF">PV05_05648</name>
</gene>
<reference evidence="4 5" key="1">
    <citation type="submission" date="2015-01" db="EMBL/GenBank/DDBJ databases">
        <title>The Genome Sequence of Exophiala xenobiotica CBS118157.</title>
        <authorList>
            <consortium name="The Broad Institute Genomics Platform"/>
            <person name="Cuomo C."/>
            <person name="de Hoog S."/>
            <person name="Gorbushina A."/>
            <person name="Stielow B."/>
            <person name="Teixiera M."/>
            <person name="Abouelleil A."/>
            <person name="Chapman S.B."/>
            <person name="Priest M."/>
            <person name="Young S.K."/>
            <person name="Wortman J."/>
            <person name="Nusbaum C."/>
            <person name="Birren B."/>
        </authorList>
    </citation>
    <scope>NUCLEOTIDE SEQUENCE [LARGE SCALE GENOMIC DNA]</scope>
    <source>
        <strain evidence="4 5">CBS 118157</strain>
    </source>
</reference>
<dbReference type="Proteomes" id="UP000054342">
    <property type="component" value="Unassembled WGS sequence"/>
</dbReference>
<dbReference type="AlphaFoldDB" id="A0A0D2ENM7"/>
<name>A0A0D2ENM7_9EURO</name>
<dbReference type="SUPFAM" id="SSF47473">
    <property type="entry name" value="EF-hand"/>
    <property type="match status" value="1"/>
</dbReference>
<dbReference type="PROSITE" id="PS50222">
    <property type="entry name" value="EF_HAND_2"/>
    <property type="match status" value="1"/>
</dbReference>
<dbReference type="RefSeq" id="XP_013317627.1">
    <property type="nucleotide sequence ID" value="XM_013462173.1"/>
</dbReference>
<dbReference type="OrthoDB" id="4130448at2759"/>
<evidence type="ECO:0000313" key="5">
    <source>
        <dbReference type="Proteomes" id="UP000054342"/>
    </source>
</evidence>
<dbReference type="Gene3D" id="1.10.238.10">
    <property type="entry name" value="EF-hand"/>
    <property type="match status" value="1"/>
</dbReference>
<accession>A0A0D2ENM7</accession>
<keyword evidence="2" id="KW-0732">Signal</keyword>
<protein>
    <recommendedName>
        <fullName evidence="3">EF-hand domain-containing protein</fullName>
    </recommendedName>
</protein>
<dbReference type="PROSITE" id="PS00018">
    <property type="entry name" value="EF_HAND_1"/>
    <property type="match status" value="1"/>
</dbReference>
<keyword evidence="1" id="KW-0106">Calcium</keyword>
<dbReference type="InterPro" id="IPR002048">
    <property type="entry name" value="EF_hand_dom"/>
</dbReference>
<dbReference type="InterPro" id="IPR011992">
    <property type="entry name" value="EF-hand-dom_pair"/>
</dbReference>
<evidence type="ECO:0000256" key="2">
    <source>
        <dbReference type="SAM" id="SignalP"/>
    </source>
</evidence>
<evidence type="ECO:0000313" key="4">
    <source>
        <dbReference type="EMBL" id="KIW57043.1"/>
    </source>
</evidence>
<evidence type="ECO:0000259" key="3">
    <source>
        <dbReference type="PROSITE" id="PS50222"/>
    </source>
</evidence>
<proteinExistence type="predicted"/>
<feature type="chain" id="PRO_5002252404" description="EF-hand domain-containing protein" evidence="2">
    <location>
        <begin position="24"/>
        <end position="227"/>
    </location>
</feature>